<proteinExistence type="predicted"/>
<feature type="region of interest" description="Disordered" evidence="1">
    <location>
        <begin position="1"/>
        <end position="201"/>
    </location>
</feature>
<reference evidence="2 3" key="1">
    <citation type="submission" date="2018-06" db="EMBL/GenBank/DDBJ databases">
        <authorList>
            <consortium name="Pathogen Informatics"/>
            <person name="Doyle S."/>
        </authorList>
    </citation>
    <scope>NUCLEOTIDE SEQUENCE [LARGE SCALE GENOMIC DNA]</scope>
    <source>
        <strain evidence="2 3">NCTC9140</strain>
    </source>
</reference>
<dbReference type="AlphaFoldDB" id="A0A377TUP8"/>
<gene>
    <name evidence="2" type="ORF">NCTC9140_04958</name>
</gene>
<dbReference type="Proteomes" id="UP000254938">
    <property type="component" value="Unassembled WGS sequence"/>
</dbReference>
<evidence type="ECO:0000256" key="1">
    <source>
        <dbReference type="SAM" id="MobiDB-lite"/>
    </source>
</evidence>
<accession>A0A377TUP8</accession>
<protein>
    <submittedName>
        <fullName evidence="2">Uncharacterized protein</fullName>
    </submittedName>
</protein>
<dbReference type="EMBL" id="UGKQ01000007">
    <property type="protein sequence ID" value="STS83199.1"/>
    <property type="molecule type" value="Genomic_DNA"/>
</dbReference>
<evidence type="ECO:0000313" key="2">
    <source>
        <dbReference type="EMBL" id="STS83199.1"/>
    </source>
</evidence>
<feature type="compositionally biased region" description="Polar residues" evidence="1">
    <location>
        <begin position="54"/>
        <end position="64"/>
    </location>
</feature>
<name>A0A377TUP8_KLEPN</name>
<sequence>MERRRGGHQKIHHHIGHRAAEYRSGKTRLADNLAQRPPSAHAGRGGLRRRHPSQQKGGQHCNQRLSEEGDGEGMCRPEVHGAGDQHRANDPGGHTAAHHQRQRTGATRRGDAVGGGKTKTERHGSIGAAKHRGETKQQKRIQHYRQGGRQSGHHPGAGAEPERRFAAPRSRQRAERQNGGRHPQHKQGDRQRGQRRAGGNRVTHYRAGSVEDHRVGAGQRLSGSQAKDVFVLHRQRQHVFCRHPLFSPV</sequence>
<feature type="compositionally biased region" description="Basic and acidic residues" evidence="1">
    <location>
        <begin position="73"/>
        <end position="89"/>
    </location>
</feature>
<evidence type="ECO:0000313" key="3">
    <source>
        <dbReference type="Proteomes" id="UP000254938"/>
    </source>
</evidence>
<feature type="compositionally biased region" description="Basic residues" evidence="1">
    <location>
        <begin position="1"/>
        <end position="17"/>
    </location>
</feature>
<organism evidence="2 3">
    <name type="scientific">Klebsiella pneumoniae</name>
    <dbReference type="NCBI Taxonomy" id="573"/>
    <lineage>
        <taxon>Bacteria</taxon>
        <taxon>Pseudomonadati</taxon>
        <taxon>Pseudomonadota</taxon>
        <taxon>Gammaproteobacteria</taxon>
        <taxon>Enterobacterales</taxon>
        <taxon>Enterobacteriaceae</taxon>
        <taxon>Klebsiella/Raoultella group</taxon>
        <taxon>Klebsiella</taxon>
        <taxon>Klebsiella pneumoniae complex</taxon>
    </lineage>
</organism>